<feature type="region of interest" description="Disordered" evidence="1">
    <location>
        <begin position="88"/>
        <end position="111"/>
    </location>
</feature>
<comment type="caution">
    <text evidence="2">The sequence shown here is derived from an EMBL/GenBank/DDBJ whole genome shotgun (WGS) entry which is preliminary data.</text>
</comment>
<dbReference type="AlphaFoldDB" id="A0A951QTN7"/>
<evidence type="ECO:0000313" key="3">
    <source>
        <dbReference type="Proteomes" id="UP000729701"/>
    </source>
</evidence>
<proteinExistence type="predicted"/>
<organism evidence="2 3">
    <name type="scientific">Cyanomargarita calcarea GSE-NOS-MK-12-04C</name>
    <dbReference type="NCBI Taxonomy" id="2839659"/>
    <lineage>
        <taxon>Bacteria</taxon>
        <taxon>Bacillati</taxon>
        <taxon>Cyanobacteriota</taxon>
        <taxon>Cyanophyceae</taxon>
        <taxon>Nostocales</taxon>
        <taxon>Cyanomargaritaceae</taxon>
        <taxon>Cyanomargarita</taxon>
    </lineage>
</organism>
<accession>A0A951QTN7</accession>
<protein>
    <submittedName>
        <fullName evidence="2">Uncharacterized protein</fullName>
    </submittedName>
</protein>
<evidence type="ECO:0000313" key="2">
    <source>
        <dbReference type="EMBL" id="MBW4672294.1"/>
    </source>
</evidence>
<sequence length="111" mass="12991">MNSDTYEGSTQEALVYHHLQSLREQHRDELENIVRVLASITNISPERVKPHMDTLLHQLVNQPQERPFYETATASEWVTAFREWAASHRHDGPPLSDYAVSRESMYEDERL</sequence>
<evidence type="ECO:0000256" key="1">
    <source>
        <dbReference type="SAM" id="MobiDB-lite"/>
    </source>
</evidence>
<reference evidence="2" key="1">
    <citation type="submission" date="2021-05" db="EMBL/GenBank/DDBJ databases">
        <authorList>
            <person name="Pietrasiak N."/>
            <person name="Ward R."/>
            <person name="Stajich J.E."/>
            <person name="Kurbessoian T."/>
        </authorList>
    </citation>
    <scope>NUCLEOTIDE SEQUENCE</scope>
    <source>
        <strain evidence="2">GSE-NOS-MK-12-04C</strain>
    </source>
</reference>
<reference evidence="2" key="2">
    <citation type="journal article" date="2022" name="Microbiol. Resour. Announc.">
        <title>Metagenome Sequencing to Explore Phylogenomics of Terrestrial Cyanobacteria.</title>
        <authorList>
            <person name="Ward R.D."/>
            <person name="Stajich J.E."/>
            <person name="Johansen J.R."/>
            <person name="Huntemann M."/>
            <person name="Clum A."/>
            <person name="Foster B."/>
            <person name="Foster B."/>
            <person name="Roux S."/>
            <person name="Palaniappan K."/>
            <person name="Varghese N."/>
            <person name="Mukherjee S."/>
            <person name="Reddy T.B.K."/>
            <person name="Daum C."/>
            <person name="Copeland A."/>
            <person name="Chen I.A."/>
            <person name="Ivanova N.N."/>
            <person name="Kyrpides N.C."/>
            <person name="Shapiro N."/>
            <person name="Eloe-Fadrosh E.A."/>
            <person name="Pietrasiak N."/>
        </authorList>
    </citation>
    <scope>NUCLEOTIDE SEQUENCE</scope>
    <source>
        <strain evidence="2">GSE-NOS-MK-12-04C</strain>
    </source>
</reference>
<dbReference type="EMBL" id="JAHHGZ010000071">
    <property type="protein sequence ID" value="MBW4672294.1"/>
    <property type="molecule type" value="Genomic_DNA"/>
</dbReference>
<dbReference type="Proteomes" id="UP000729701">
    <property type="component" value="Unassembled WGS sequence"/>
</dbReference>
<name>A0A951QTN7_9CYAN</name>
<gene>
    <name evidence="2" type="ORF">KME60_33985</name>
</gene>